<name>A0A5J5EUB9_9PEZI</name>
<evidence type="ECO:0000259" key="3">
    <source>
        <dbReference type="Pfam" id="PF24535"/>
    </source>
</evidence>
<evidence type="ECO:0000256" key="1">
    <source>
        <dbReference type="SAM" id="MobiDB-lite"/>
    </source>
</evidence>
<feature type="domain" description="DUF7598" evidence="3">
    <location>
        <begin position="11"/>
        <end position="145"/>
    </location>
</feature>
<keyword evidence="6" id="KW-1185">Reference proteome</keyword>
<dbReference type="EMBL" id="VXIS01000121">
    <property type="protein sequence ID" value="KAA8903180.1"/>
    <property type="molecule type" value="Genomic_DNA"/>
</dbReference>
<protein>
    <recommendedName>
        <fullName evidence="3">DUF7598 domain-containing protein</fullName>
    </recommendedName>
</protein>
<keyword evidence="2" id="KW-0472">Membrane</keyword>
<feature type="transmembrane region" description="Helical" evidence="2">
    <location>
        <begin position="87"/>
        <end position="104"/>
    </location>
</feature>
<sequence length="285" mass="31529">MSPIQRPTDRGFWALNVLRVLSIISLISSIVAAMTTLIKSFVATKFFFFDALGHIFLTGICIFLILSECSLLRDYFNHNWQVFSADASLTWLGVAEVGVGVALLGNLNEDFPSKASMGSSFNALLIASGVCVCFTGLASFIASFIYRVKSTSETARMLRSIKRRRKLRQLQLPDTEDTPAPTIVHTQNIQLPERVHSRNEHEARSYVRTNNSRSNSNSTLPQADRSQSGFFRMEPAQEAEASSQYSGSSSTPRPSPPPSNAAHTQAQHYRWAAGLSGLPEEPRQQ</sequence>
<keyword evidence="2" id="KW-1133">Transmembrane helix</keyword>
<keyword evidence="2" id="KW-0812">Transmembrane</keyword>
<feature type="transmembrane region" description="Helical" evidence="2">
    <location>
        <begin position="124"/>
        <end position="146"/>
    </location>
</feature>
<dbReference type="EMBL" id="VXIS01000121">
    <property type="protein sequence ID" value="KAA8903193.1"/>
    <property type="molecule type" value="Genomic_DNA"/>
</dbReference>
<dbReference type="Proteomes" id="UP000326924">
    <property type="component" value="Unassembled WGS sequence"/>
</dbReference>
<proteinExistence type="predicted"/>
<feature type="compositionally biased region" description="Low complexity" evidence="1">
    <location>
        <begin position="242"/>
        <end position="252"/>
    </location>
</feature>
<dbReference type="AlphaFoldDB" id="A0A5J5EUB9"/>
<evidence type="ECO:0000256" key="2">
    <source>
        <dbReference type="SAM" id="Phobius"/>
    </source>
</evidence>
<dbReference type="Pfam" id="PF24535">
    <property type="entry name" value="DUF7598"/>
    <property type="match status" value="1"/>
</dbReference>
<evidence type="ECO:0000313" key="6">
    <source>
        <dbReference type="Proteomes" id="UP000326924"/>
    </source>
</evidence>
<organism evidence="5 6">
    <name type="scientific">Sphaerosporella brunnea</name>
    <dbReference type="NCBI Taxonomy" id="1250544"/>
    <lineage>
        <taxon>Eukaryota</taxon>
        <taxon>Fungi</taxon>
        <taxon>Dikarya</taxon>
        <taxon>Ascomycota</taxon>
        <taxon>Pezizomycotina</taxon>
        <taxon>Pezizomycetes</taxon>
        <taxon>Pezizales</taxon>
        <taxon>Pyronemataceae</taxon>
        <taxon>Sphaerosporella</taxon>
    </lineage>
</organism>
<evidence type="ECO:0000313" key="4">
    <source>
        <dbReference type="EMBL" id="KAA8903180.1"/>
    </source>
</evidence>
<reference evidence="5 6" key="1">
    <citation type="submission" date="2019-09" db="EMBL/GenBank/DDBJ databases">
        <title>Draft genome of the ectomycorrhizal ascomycete Sphaerosporella brunnea.</title>
        <authorList>
            <consortium name="DOE Joint Genome Institute"/>
            <person name="Benucci G.M."/>
            <person name="Marozzi G."/>
            <person name="Antonielli L."/>
            <person name="Sanchez S."/>
            <person name="Marco P."/>
            <person name="Wang X."/>
            <person name="Falini L.B."/>
            <person name="Barry K."/>
            <person name="Haridas S."/>
            <person name="Lipzen A."/>
            <person name="Labutti K."/>
            <person name="Grigoriev I.V."/>
            <person name="Murat C."/>
            <person name="Martin F."/>
            <person name="Albertini E."/>
            <person name="Donnini D."/>
            <person name="Bonito G."/>
        </authorList>
    </citation>
    <scope>NUCLEOTIDE SEQUENCE [LARGE SCALE GENOMIC DNA]</scope>
    <source>
        <strain evidence="5 6">Sb_GMNB300</strain>
    </source>
</reference>
<feature type="compositionally biased region" description="Polar residues" evidence="1">
    <location>
        <begin position="220"/>
        <end position="229"/>
    </location>
</feature>
<evidence type="ECO:0000313" key="5">
    <source>
        <dbReference type="EMBL" id="KAA8903193.1"/>
    </source>
</evidence>
<accession>A0A5J5EUB9</accession>
<dbReference type="OrthoDB" id="5327148at2759"/>
<comment type="caution">
    <text evidence="5">The sequence shown here is derived from an EMBL/GenBank/DDBJ whole genome shotgun (WGS) entry which is preliminary data.</text>
</comment>
<feature type="compositionally biased region" description="Basic and acidic residues" evidence="1">
    <location>
        <begin position="193"/>
        <end position="205"/>
    </location>
</feature>
<dbReference type="InterPro" id="IPR056019">
    <property type="entry name" value="DUF7598"/>
</dbReference>
<feature type="compositionally biased region" description="Low complexity" evidence="1">
    <location>
        <begin position="208"/>
        <end position="219"/>
    </location>
</feature>
<feature type="transmembrane region" description="Helical" evidence="2">
    <location>
        <begin position="12"/>
        <end position="34"/>
    </location>
</feature>
<feature type="region of interest" description="Disordered" evidence="1">
    <location>
        <begin position="192"/>
        <end position="285"/>
    </location>
</feature>
<feature type="transmembrane region" description="Helical" evidence="2">
    <location>
        <begin position="46"/>
        <end position="66"/>
    </location>
</feature>
<gene>
    <name evidence="4" type="ORF">FN846DRAFT_908215</name>
    <name evidence="5" type="ORF">FN846DRAFT_908226</name>
</gene>
<dbReference type="InParanoid" id="A0A5J5EUB9"/>